<reference evidence="1 2" key="1">
    <citation type="submission" date="2019-03" db="EMBL/GenBank/DDBJ databases">
        <title>Single cell metagenomics reveals metabolic interactions within the superorganism composed of flagellate Streblomastix strix and complex community of Bacteroidetes bacteria on its surface.</title>
        <authorList>
            <person name="Treitli S.C."/>
            <person name="Kolisko M."/>
            <person name="Husnik F."/>
            <person name="Keeling P."/>
            <person name="Hampl V."/>
        </authorList>
    </citation>
    <scope>NUCLEOTIDE SEQUENCE [LARGE SCALE GENOMIC DNA]</scope>
    <source>
        <strain evidence="1">ST1C</strain>
    </source>
</reference>
<sequence length="39" mass="4721">NTSYLTLMKWRKWKSPRESRDKAELRQRLLNVFGRIGKG</sequence>
<gene>
    <name evidence="1" type="ORF">EZS28_037313</name>
</gene>
<accession>A0A5J4UAD5</accession>
<dbReference type="Proteomes" id="UP000324800">
    <property type="component" value="Unassembled WGS sequence"/>
</dbReference>
<feature type="non-terminal residue" evidence="1">
    <location>
        <position position="1"/>
    </location>
</feature>
<name>A0A5J4UAD5_9EUKA</name>
<dbReference type="AlphaFoldDB" id="A0A5J4UAD5"/>
<protein>
    <submittedName>
        <fullName evidence="1">Uncharacterized protein</fullName>
    </submittedName>
</protein>
<dbReference type="EMBL" id="SNRW01018617">
    <property type="protein sequence ID" value="KAA6367160.1"/>
    <property type="molecule type" value="Genomic_DNA"/>
</dbReference>
<comment type="caution">
    <text evidence="1">The sequence shown here is derived from an EMBL/GenBank/DDBJ whole genome shotgun (WGS) entry which is preliminary data.</text>
</comment>
<proteinExistence type="predicted"/>
<evidence type="ECO:0000313" key="1">
    <source>
        <dbReference type="EMBL" id="KAA6367160.1"/>
    </source>
</evidence>
<evidence type="ECO:0000313" key="2">
    <source>
        <dbReference type="Proteomes" id="UP000324800"/>
    </source>
</evidence>
<organism evidence="1 2">
    <name type="scientific">Streblomastix strix</name>
    <dbReference type="NCBI Taxonomy" id="222440"/>
    <lineage>
        <taxon>Eukaryota</taxon>
        <taxon>Metamonada</taxon>
        <taxon>Preaxostyla</taxon>
        <taxon>Oxymonadida</taxon>
        <taxon>Streblomastigidae</taxon>
        <taxon>Streblomastix</taxon>
    </lineage>
</organism>